<evidence type="ECO:0000256" key="4">
    <source>
        <dbReference type="RuleBase" id="RU000363"/>
    </source>
</evidence>
<dbReference type="Proteomes" id="UP000694562">
    <property type="component" value="Unplaced"/>
</dbReference>
<dbReference type="GO" id="GO:0016616">
    <property type="term" value="F:oxidoreductase activity, acting on the CH-OH group of donors, NAD or NADP as acceptor"/>
    <property type="evidence" value="ECO:0007669"/>
    <property type="project" value="TreeGrafter"/>
</dbReference>
<evidence type="ECO:0000256" key="1">
    <source>
        <dbReference type="ARBA" id="ARBA00006484"/>
    </source>
</evidence>
<keyword evidence="6" id="KW-1185">Reference proteome</keyword>
<keyword evidence="2" id="KW-0560">Oxidoreductase</keyword>
<reference evidence="5" key="1">
    <citation type="submission" date="2025-08" db="UniProtKB">
        <authorList>
            <consortium name="Ensembl"/>
        </authorList>
    </citation>
    <scope>IDENTIFICATION</scope>
</reference>
<evidence type="ECO:0000256" key="2">
    <source>
        <dbReference type="ARBA" id="ARBA00023002"/>
    </source>
</evidence>
<proteinExistence type="inferred from homology"/>
<dbReference type="InterPro" id="IPR002347">
    <property type="entry name" value="SDR_fam"/>
</dbReference>
<dbReference type="InterPro" id="IPR036291">
    <property type="entry name" value="NAD(P)-bd_dom_sf"/>
</dbReference>
<dbReference type="CDD" id="cd05339">
    <property type="entry name" value="17beta-HSDXI-like_SDR_c"/>
    <property type="match status" value="1"/>
</dbReference>
<comment type="similarity">
    <text evidence="1 4">Belongs to the short-chain dehydrogenases/reductases (SDR) family.</text>
</comment>
<dbReference type="AlphaFoldDB" id="A0A8C4UM17"/>
<dbReference type="SUPFAM" id="SSF51735">
    <property type="entry name" value="NAD(P)-binding Rossmann-fold domains"/>
    <property type="match status" value="1"/>
</dbReference>
<dbReference type="Gene3D" id="3.40.50.720">
    <property type="entry name" value="NAD(P)-binding Rossmann-like Domain"/>
    <property type="match status" value="1"/>
</dbReference>
<evidence type="ECO:0008006" key="7">
    <source>
        <dbReference type="Google" id="ProtNLM"/>
    </source>
</evidence>
<evidence type="ECO:0000313" key="5">
    <source>
        <dbReference type="Ensembl" id="ENSFTIP00000013073.1"/>
    </source>
</evidence>
<dbReference type="OrthoDB" id="10253736at2759"/>
<dbReference type="GO" id="GO:0005811">
    <property type="term" value="C:lipid droplet"/>
    <property type="evidence" value="ECO:0007669"/>
    <property type="project" value="TreeGrafter"/>
</dbReference>
<dbReference type="Ensembl" id="ENSFTIT00000013640.1">
    <property type="protein sequence ID" value="ENSFTIP00000013073.1"/>
    <property type="gene ID" value="ENSFTIG00000008745.1"/>
</dbReference>
<evidence type="ECO:0000313" key="6">
    <source>
        <dbReference type="Proteomes" id="UP000694562"/>
    </source>
</evidence>
<protein>
    <recommendedName>
        <fullName evidence="7">Epidermal retinol dehydrogenase 2</fullName>
    </recommendedName>
</protein>
<accession>A0A8C4UM17</accession>
<dbReference type="PANTHER" id="PTHR24322:SF749">
    <property type="entry name" value="EPIDERMAL RETINOL DEHYDROGENASE 2"/>
    <property type="match status" value="1"/>
</dbReference>
<evidence type="ECO:0000256" key="3">
    <source>
        <dbReference type="ARBA" id="ARBA00023027"/>
    </source>
</evidence>
<dbReference type="FunFam" id="3.40.50.720:FF:000202">
    <property type="entry name" value="Short-chain dehydrogenase/reductase family 16C member 6"/>
    <property type="match status" value="1"/>
</dbReference>
<sequence>MFNFKSVLKILQFLKSLLFLIFENLILFIVPSCKKTFAGEIVLITGSANGIGRHVALNFAPLGATLVLWDVDDEGNKETSRLAQKIGAKRVFPYHCDCTNKEEVYEQADKVRKEVGDVTILINNAGILLGKKFCDVPDEDFEKSLKVNFFSQVWTCKAFLPAMMTCNRGHLVSIASAAGLLGLYRMSDYAASKCAIIGMMEAIASELYHAGKQGIKTTIICPYFTNTKLAKGFQCQNPLLLPVYDVEGAASKIMDAIQKEKFYLIMPLTLHFLAFKILIPRKMILLFESCFKITNSLDKAFGRKENA</sequence>
<dbReference type="OMA" id="MVACNRG"/>
<dbReference type="Pfam" id="PF00106">
    <property type="entry name" value="adh_short"/>
    <property type="match status" value="1"/>
</dbReference>
<organism evidence="5 6">
    <name type="scientific">Falco tinnunculus</name>
    <name type="common">Common kestrel</name>
    <dbReference type="NCBI Taxonomy" id="100819"/>
    <lineage>
        <taxon>Eukaryota</taxon>
        <taxon>Metazoa</taxon>
        <taxon>Chordata</taxon>
        <taxon>Craniata</taxon>
        <taxon>Vertebrata</taxon>
        <taxon>Euteleostomi</taxon>
        <taxon>Archelosauria</taxon>
        <taxon>Archosauria</taxon>
        <taxon>Dinosauria</taxon>
        <taxon>Saurischia</taxon>
        <taxon>Theropoda</taxon>
        <taxon>Coelurosauria</taxon>
        <taxon>Aves</taxon>
        <taxon>Neognathae</taxon>
        <taxon>Neoaves</taxon>
        <taxon>Telluraves</taxon>
        <taxon>Australaves</taxon>
        <taxon>Falconiformes</taxon>
        <taxon>Falconidae</taxon>
        <taxon>Falco</taxon>
    </lineage>
</organism>
<reference evidence="5" key="2">
    <citation type="submission" date="2025-09" db="UniProtKB">
        <authorList>
            <consortium name="Ensembl"/>
        </authorList>
    </citation>
    <scope>IDENTIFICATION</scope>
</reference>
<dbReference type="PANTHER" id="PTHR24322">
    <property type="entry name" value="PKSB"/>
    <property type="match status" value="1"/>
</dbReference>
<keyword evidence="3" id="KW-0520">NAD</keyword>
<dbReference type="PRINTS" id="PR00080">
    <property type="entry name" value="SDRFAMILY"/>
</dbReference>
<dbReference type="PRINTS" id="PR00081">
    <property type="entry name" value="GDHRDH"/>
</dbReference>
<name>A0A8C4UM17_FALTI</name>